<evidence type="ECO:0000313" key="1">
    <source>
        <dbReference type="EMBL" id="RDB66639.1"/>
    </source>
</evidence>
<evidence type="ECO:0000313" key="2">
    <source>
        <dbReference type="Proteomes" id="UP000253970"/>
    </source>
</evidence>
<name>A0A369M6Z5_EGGLN</name>
<dbReference type="EMBL" id="PPTU01000034">
    <property type="protein sequence ID" value="RDB66639.1"/>
    <property type="molecule type" value="Genomic_DNA"/>
</dbReference>
<sequence>MTGSVRTFERGIALIVEGATEKMFYQVYLERCCDACPPAHMDKELLDGDVCFVIRGCSHGERLVMFHSMDTITQMPNAGAWFNRACKGKFPAVPWSVFLCYDADEYNHPVSKFREGDWARLREEIEEGAESVFDLAAEADIEDVLMCDYAGVLAWLLLAPDTPVPSGRNGKNKLRRLFQLSGRRGAYHAGERSRGFVESLDMAQIEAQVPFDLGELRRRVFEPVIFDL</sequence>
<gene>
    <name evidence="1" type="ORF">C1875_13905</name>
</gene>
<dbReference type="Proteomes" id="UP000253970">
    <property type="component" value="Unassembled WGS sequence"/>
</dbReference>
<dbReference type="AlphaFoldDB" id="A0A369M6Z5"/>
<reference evidence="1 2" key="1">
    <citation type="journal article" date="2018" name="Elife">
        <title>Discovery and characterization of a prevalent human gut bacterial enzyme sufficient for the inactivation of a family of plant toxins.</title>
        <authorList>
            <person name="Koppel N."/>
            <person name="Bisanz J.E."/>
            <person name="Pandelia M.E."/>
            <person name="Turnbaugh P.J."/>
            <person name="Balskus E.P."/>
        </authorList>
    </citation>
    <scope>NUCLEOTIDE SEQUENCE [LARGE SCALE GENOMIC DNA]</scope>
    <source>
        <strain evidence="1 2">W1 BHI 6</strain>
    </source>
</reference>
<dbReference type="RefSeq" id="WP_114534613.1">
    <property type="nucleotide sequence ID" value="NZ_JADNER010000004.1"/>
</dbReference>
<organism evidence="1 2">
    <name type="scientific">Eggerthella lenta</name>
    <name type="common">Eubacterium lentum</name>
    <dbReference type="NCBI Taxonomy" id="84112"/>
    <lineage>
        <taxon>Bacteria</taxon>
        <taxon>Bacillati</taxon>
        <taxon>Actinomycetota</taxon>
        <taxon>Coriobacteriia</taxon>
        <taxon>Eggerthellales</taxon>
        <taxon>Eggerthellaceae</taxon>
        <taxon>Eggerthella</taxon>
    </lineage>
</organism>
<proteinExistence type="predicted"/>
<protein>
    <submittedName>
        <fullName evidence="1">Uncharacterized protein</fullName>
    </submittedName>
</protein>
<accession>A0A369M6Z5</accession>
<comment type="caution">
    <text evidence="1">The sequence shown here is derived from an EMBL/GenBank/DDBJ whole genome shotgun (WGS) entry which is preliminary data.</text>
</comment>